<dbReference type="KEGG" id="nbe:Back2_05450"/>
<keyword evidence="1" id="KW-0812">Transmembrane</keyword>
<feature type="transmembrane region" description="Helical" evidence="1">
    <location>
        <begin position="112"/>
        <end position="130"/>
    </location>
</feature>
<feature type="transmembrane region" description="Helical" evidence="1">
    <location>
        <begin position="81"/>
        <end position="100"/>
    </location>
</feature>
<reference evidence="2 3" key="1">
    <citation type="submission" date="2018-11" db="EMBL/GenBank/DDBJ databases">
        <title>Complete genome sequence of Nocardioides baekrokdamisoli strain KCTC 39748.</title>
        <authorList>
            <person name="Kang S.W."/>
            <person name="Lee K.C."/>
            <person name="Kim K.K."/>
            <person name="Kim J.S."/>
            <person name="Kim D.S."/>
            <person name="Ko S.H."/>
            <person name="Yang S.H."/>
            <person name="Shin Y.K."/>
            <person name="Lee J.S."/>
        </authorList>
    </citation>
    <scope>NUCLEOTIDE SEQUENCE [LARGE SCALE GENOMIC DNA]</scope>
    <source>
        <strain evidence="2 3">KCTC 39748</strain>
    </source>
</reference>
<evidence type="ECO:0000313" key="2">
    <source>
        <dbReference type="EMBL" id="BBH16258.1"/>
    </source>
</evidence>
<dbReference type="InterPro" id="IPR021215">
    <property type="entry name" value="DUF2752"/>
</dbReference>
<evidence type="ECO:0000313" key="3">
    <source>
        <dbReference type="Proteomes" id="UP000271573"/>
    </source>
</evidence>
<evidence type="ECO:0000256" key="1">
    <source>
        <dbReference type="SAM" id="Phobius"/>
    </source>
</evidence>
<protein>
    <recommendedName>
        <fullName evidence="4">DUF2752 domain-containing protein</fullName>
    </recommendedName>
</protein>
<dbReference type="AlphaFoldDB" id="A0A3G9IY78"/>
<gene>
    <name evidence="2" type="ORF">Back2_05450</name>
</gene>
<organism evidence="2 3">
    <name type="scientific">Nocardioides baekrokdamisoli</name>
    <dbReference type="NCBI Taxonomy" id="1804624"/>
    <lineage>
        <taxon>Bacteria</taxon>
        <taxon>Bacillati</taxon>
        <taxon>Actinomycetota</taxon>
        <taxon>Actinomycetes</taxon>
        <taxon>Propionibacteriales</taxon>
        <taxon>Nocardioidaceae</taxon>
        <taxon>Nocardioides</taxon>
    </lineage>
</organism>
<dbReference type="Pfam" id="PF10825">
    <property type="entry name" value="DUF2752"/>
    <property type="match status" value="1"/>
</dbReference>
<dbReference type="EMBL" id="AP019307">
    <property type="protein sequence ID" value="BBH16258.1"/>
    <property type="molecule type" value="Genomic_DNA"/>
</dbReference>
<proteinExistence type="predicted"/>
<evidence type="ECO:0008006" key="4">
    <source>
        <dbReference type="Google" id="ProtNLM"/>
    </source>
</evidence>
<name>A0A3G9IY78_9ACTN</name>
<keyword evidence="1" id="KW-0472">Membrane</keyword>
<keyword evidence="3" id="KW-1185">Reference proteome</keyword>
<keyword evidence="1" id="KW-1133">Transmembrane helix</keyword>
<dbReference type="Proteomes" id="UP000271573">
    <property type="component" value="Chromosome"/>
</dbReference>
<sequence>MVTAAPVGTQSRWQRVRGPLLMTGGLAAATLALRARDPHRTHSWGVCPLYAATGIYCPGCGGLRAVNDITRGHIDHALHSNVLVTLAYPVGVAVLVWIVVQRWRGKPTSAAPRPWVVWTALVVALVFMVLRNTPYGTALAPV</sequence>
<accession>A0A3G9IY78</accession>